<comment type="caution">
    <text evidence="2">The sequence shown here is derived from an EMBL/GenBank/DDBJ whole genome shotgun (WGS) entry which is preliminary data.</text>
</comment>
<feature type="compositionally biased region" description="Polar residues" evidence="1">
    <location>
        <begin position="1"/>
        <end position="14"/>
    </location>
</feature>
<proteinExistence type="predicted"/>
<dbReference type="OrthoDB" id="7023998at2"/>
<evidence type="ECO:0000256" key="1">
    <source>
        <dbReference type="SAM" id="MobiDB-lite"/>
    </source>
</evidence>
<sequence>MNASSLNPAVSSAHPQLMSCTGPAAGKTQPVVNTFKVAERRFGEHFDGSTHAAVIQLMMAILGPTPADMFEQVTPSGNGYDVTMKDEFKVHVTQDELRQAAQASRFSGDDSEAVRAANFALAVFVKRKQQVGDYPGFEVALAKTLQGETTLRCLQGMGVYGLSQSVPPSEMMGEGVVAVMGTRQFGSALVVSGVGYDHGRPCQVGDRYGYRLFADKPRTGAAAHKVLAGQKPKDVWSGFFQGAPGNCVTVSAIKAAMMRFGQSPQTIFRQVTAIPGGYEVVMRDSFSLRLTHEELNQARAASGLAGSDQRLLDDANFLYAVSAKRAQLKNNDFRAGQSYAAALETLNDGEFPGQALRRLGLFGYLRESDVSELAKGAIGTLADGHHSVVVIDGVLDFYGQKHDLASSEWMNTGFRALKLV</sequence>
<name>A0A0X7K0K9_9PSED</name>
<feature type="region of interest" description="Disordered" evidence="1">
    <location>
        <begin position="1"/>
        <end position="24"/>
    </location>
</feature>
<evidence type="ECO:0000313" key="2">
    <source>
        <dbReference type="EMBL" id="KWU49209.1"/>
    </source>
</evidence>
<organism evidence="2 3">
    <name type="scientific">Pseudomonas palleroniana</name>
    <dbReference type="NCBI Taxonomy" id="191390"/>
    <lineage>
        <taxon>Bacteria</taxon>
        <taxon>Pseudomonadati</taxon>
        <taxon>Pseudomonadota</taxon>
        <taxon>Gammaproteobacteria</taxon>
        <taxon>Pseudomonadales</taxon>
        <taxon>Pseudomonadaceae</taxon>
        <taxon>Pseudomonas</taxon>
    </lineage>
</organism>
<dbReference type="Proteomes" id="UP000067111">
    <property type="component" value="Unassembled WGS sequence"/>
</dbReference>
<reference evidence="3" key="1">
    <citation type="submission" date="2016-01" db="EMBL/GenBank/DDBJ databases">
        <authorList>
            <person name="Gamez R.M."/>
            <person name="Rodriguez F."/>
            <person name="Bernal J.F."/>
            <person name="Agarwala R."/>
            <person name="Landsman D."/>
            <person name="Marino-Ramirez L."/>
        </authorList>
    </citation>
    <scope>NUCLEOTIDE SEQUENCE [LARGE SCALE GENOMIC DNA]</scope>
    <source>
        <strain evidence="3">Ps006</strain>
    </source>
</reference>
<accession>A0A0X7K0K9</accession>
<evidence type="ECO:0000313" key="3">
    <source>
        <dbReference type="Proteomes" id="UP000067111"/>
    </source>
</evidence>
<dbReference type="EMBL" id="LRMR01000029">
    <property type="protein sequence ID" value="KWU49209.1"/>
    <property type="molecule type" value="Genomic_DNA"/>
</dbReference>
<gene>
    <name evidence="2" type="ORF">AWV77_19370</name>
</gene>
<protein>
    <submittedName>
        <fullName evidence="2">Uncharacterized protein</fullName>
    </submittedName>
</protein>
<dbReference type="AlphaFoldDB" id="A0A0X7K0K9"/>